<organism evidence="2 3">
    <name type="scientific">Staphylococcus pseudintermedius</name>
    <dbReference type="NCBI Taxonomy" id="283734"/>
    <lineage>
        <taxon>Bacteria</taxon>
        <taxon>Bacillati</taxon>
        <taxon>Bacillota</taxon>
        <taxon>Bacilli</taxon>
        <taxon>Bacillales</taxon>
        <taxon>Staphylococcaceae</taxon>
        <taxon>Staphylococcus</taxon>
        <taxon>Staphylococcus intermedius group</taxon>
    </lineage>
</organism>
<evidence type="ECO:0000256" key="1">
    <source>
        <dbReference type="SAM" id="Phobius"/>
    </source>
</evidence>
<dbReference type="AlphaFoldDB" id="A0A317Z1R2"/>
<evidence type="ECO:0000313" key="3">
    <source>
        <dbReference type="Proteomes" id="UP000246351"/>
    </source>
</evidence>
<sequence>GFIISQANGVFLFGPMISIILVVVLIVVDIIVYLAVSKRFDSDKLLTK</sequence>
<dbReference type="Proteomes" id="UP000246351">
    <property type="component" value="Unassembled WGS sequence"/>
</dbReference>
<protein>
    <submittedName>
        <fullName evidence="2">ABC transporter permease</fullName>
    </submittedName>
</protein>
<comment type="caution">
    <text evidence="2">The sequence shown here is derived from an EMBL/GenBank/DDBJ whole genome shotgun (WGS) entry which is preliminary data.</text>
</comment>
<keyword evidence="1" id="KW-0812">Transmembrane</keyword>
<keyword evidence="1" id="KW-0472">Membrane</keyword>
<proteinExistence type="predicted"/>
<keyword evidence="1" id="KW-1133">Transmembrane helix</keyword>
<evidence type="ECO:0000313" key="2">
    <source>
        <dbReference type="EMBL" id="PWZ92027.1"/>
    </source>
</evidence>
<accession>A0A317Z1R2</accession>
<dbReference type="EMBL" id="QEIV01002770">
    <property type="protein sequence ID" value="PWZ92027.1"/>
    <property type="molecule type" value="Genomic_DNA"/>
</dbReference>
<name>A0A317Z1R2_STAPS</name>
<feature type="non-terminal residue" evidence="2">
    <location>
        <position position="1"/>
    </location>
</feature>
<gene>
    <name evidence="2" type="ORF">DD924_21080</name>
</gene>
<reference evidence="2 3" key="1">
    <citation type="journal article" date="2018" name="Vet. Microbiol.">
        <title>Clonal diversity and geographic distribution of methicillin-resistant Staphylococcus pseudintermedius from Australian animals: Discovery of novel sequence types.</title>
        <authorList>
            <person name="Worthing K.A."/>
            <person name="Abraham S."/>
            <person name="Coombs G.W."/>
            <person name="Pang S."/>
            <person name="Saputra S."/>
            <person name="Jordan D."/>
            <person name="Trott D.J."/>
            <person name="Norris J.M."/>
        </authorList>
    </citation>
    <scope>NUCLEOTIDE SEQUENCE [LARGE SCALE GENOMIC DNA]</scope>
    <source>
        <strain evidence="2 3">ST71 3</strain>
    </source>
</reference>
<feature type="transmembrane region" description="Helical" evidence="1">
    <location>
        <begin position="12"/>
        <end position="36"/>
    </location>
</feature>